<dbReference type="Proteomes" id="UP000077755">
    <property type="component" value="Chromosome 3"/>
</dbReference>
<organism evidence="2 3">
    <name type="scientific">Daucus carota subsp. sativus</name>
    <name type="common">Carrot</name>
    <dbReference type="NCBI Taxonomy" id="79200"/>
    <lineage>
        <taxon>Eukaryota</taxon>
        <taxon>Viridiplantae</taxon>
        <taxon>Streptophyta</taxon>
        <taxon>Embryophyta</taxon>
        <taxon>Tracheophyta</taxon>
        <taxon>Spermatophyta</taxon>
        <taxon>Magnoliopsida</taxon>
        <taxon>eudicotyledons</taxon>
        <taxon>Gunneridae</taxon>
        <taxon>Pentapetalae</taxon>
        <taxon>asterids</taxon>
        <taxon>campanulids</taxon>
        <taxon>Apiales</taxon>
        <taxon>Apiaceae</taxon>
        <taxon>Apioideae</taxon>
        <taxon>Scandiceae</taxon>
        <taxon>Daucinae</taxon>
        <taxon>Daucus</taxon>
        <taxon>Daucus sect. Daucus</taxon>
    </lineage>
</organism>
<dbReference type="EMBL" id="CP093345">
    <property type="protein sequence ID" value="WOG92071.1"/>
    <property type="molecule type" value="Genomic_DNA"/>
</dbReference>
<dbReference type="GO" id="GO:0010089">
    <property type="term" value="P:xylem development"/>
    <property type="evidence" value="ECO:0007669"/>
    <property type="project" value="InterPro"/>
</dbReference>
<name>A0AAF1ATQ3_DAUCS</name>
<sequence>MGDSSAEESGWTFYLEDLLNTEQFDHENNSMQLPSACDDEMGSQSLCLVSDAASSASVMGSSKILSSKKRRTCIFSKRSSMASDDSLEDTASSPVSSPKECTSTSSTGLKRRGLCLVPVSTIVNFLG</sequence>
<feature type="region of interest" description="Disordered" evidence="1">
    <location>
        <begin position="79"/>
        <end position="107"/>
    </location>
</feature>
<dbReference type="AlphaFoldDB" id="A0AAF1ATQ3"/>
<gene>
    <name evidence="2" type="ORF">DCAR_0311328</name>
</gene>
<protein>
    <submittedName>
        <fullName evidence="2">Uncharacterized protein</fullName>
    </submittedName>
</protein>
<evidence type="ECO:0000256" key="1">
    <source>
        <dbReference type="SAM" id="MobiDB-lite"/>
    </source>
</evidence>
<reference evidence="2" key="2">
    <citation type="submission" date="2022-03" db="EMBL/GenBank/DDBJ databases">
        <title>Draft title - Genomic analysis of global carrot germplasm unveils the trajectory of domestication and the origin of high carotenoid orange carrot.</title>
        <authorList>
            <person name="Iorizzo M."/>
            <person name="Ellison S."/>
            <person name="Senalik D."/>
            <person name="Macko-Podgorni A."/>
            <person name="Grzebelus D."/>
            <person name="Bostan H."/>
            <person name="Rolling W."/>
            <person name="Curaba J."/>
            <person name="Simon P."/>
        </authorList>
    </citation>
    <scope>NUCLEOTIDE SEQUENCE</scope>
    <source>
        <tissue evidence="2">Leaf</tissue>
    </source>
</reference>
<accession>A0AAF1ATQ3</accession>
<evidence type="ECO:0000313" key="3">
    <source>
        <dbReference type="Proteomes" id="UP000077755"/>
    </source>
</evidence>
<reference evidence="2" key="1">
    <citation type="journal article" date="2016" name="Nat. Genet.">
        <title>A high-quality carrot genome assembly provides new insights into carotenoid accumulation and asterid genome evolution.</title>
        <authorList>
            <person name="Iorizzo M."/>
            <person name="Ellison S."/>
            <person name="Senalik D."/>
            <person name="Zeng P."/>
            <person name="Satapoomin P."/>
            <person name="Huang J."/>
            <person name="Bowman M."/>
            <person name="Iovene M."/>
            <person name="Sanseverino W."/>
            <person name="Cavagnaro P."/>
            <person name="Yildiz M."/>
            <person name="Macko-Podgorni A."/>
            <person name="Moranska E."/>
            <person name="Grzebelus E."/>
            <person name="Grzebelus D."/>
            <person name="Ashrafi H."/>
            <person name="Zheng Z."/>
            <person name="Cheng S."/>
            <person name="Spooner D."/>
            <person name="Van Deynze A."/>
            <person name="Simon P."/>
        </authorList>
    </citation>
    <scope>NUCLEOTIDE SEQUENCE</scope>
    <source>
        <tissue evidence="2">Leaf</tissue>
    </source>
</reference>
<proteinExistence type="predicted"/>
<dbReference type="PANTHER" id="PTHR33974">
    <property type="entry name" value="VASCULAR-RELATED UNKNOWN PROTEIN 1-RELATED"/>
    <property type="match status" value="1"/>
</dbReference>
<evidence type="ECO:0000313" key="2">
    <source>
        <dbReference type="EMBL" id="WOG92071.1"/>
    </source>
</evidence>
<dbReference type="PANTHER" id="PTHR33974:SF2">
    <property type="entry name" value="VASCULAR-RELATED UNKNOWN PROTEIN 1"/>
    <property type="match status" value="1"/>
</dbReference>
<dbReference type="InterPro" id="IPR039280">
    <property type="entry name" value="VUP"/>
</dbReference>
<keyword evidence="3" id="KW-1185">Reference proteome</keyword>